<proteinExistence type="predicted"/>
<dbReference type="STRING" id="933084.A0A067PT49"/>
<dbReference type="InParanoid" id="A0A067PT49"/>
<feature type="region of interest" description="Disordered" evidence="6">
    <location>
        <begin position="585"/>
        <end position="614"/>
    </location>
</feature>
<keyword evidence="4" id="KW-0804">Transcription</keyword>
<dbReference type="SMART" id="SM00066">
    <property type="entry name" value="GAL4"/>
    <property type="match status" value="1"/>
</dbReference>
<dbReference type="GO" id="GO:0008270">
    <property type="term" value="F:zinc ion binding"/>
    <property type="evidence" value="ECO:0007669"/>
    <property type="project" value="InterPro"/>
</dbReference>
<protein>
    <recommendedName>
        <fullName evidence="7">Zn(2)-C6 fungal-type domain-containing protein</fullName>
    </recommendedName>
</protein>
<dbReference type="Pfam" id="PF04082">
    <property type="entry name" value="Fungal_trans"/>
    <property type="match status" value="1"/>
</dbReference>
<dbReference type="InterPro" id="IPR050815">
    <property type="entry name" value="TF_fung"/>
</dbReference>
<dbReference type="GO" id="GO:0005634">
    <property type="term" value="C:nucleus"/>
    <property type="evidence" value="ECO:0007669"/>
    <property type="project" value="UniProtKB-SubCell"/>
</dbReference>
<dbReference type="SMART" id="SM00906">
    <property type="entry name" value="Fungal_trans"/>
    <property type="match status" value="1"/>
</dbReference>
<sequence>MIPAVGSMAAPIHTKRGSVACKRCRRAKTKCLHTGKPPCRSCSEAGLAAACVFPPKGTSFIDRAPSKRVKRESDSSPASPPHGEGSRSRPVSSHQISSPSDTPLSPSERGSPHQQTNGLITHSPIQGAEELLPSITLIEEACDIFFVRVNQCAFLHKPTFISKLRDPARVVSPLLILSICALTYRFSPGLAQFCGSNKRPPSYFGDRARVLLFEALNEPTLESCQAGYFLGLADWGACQGKRSWMLMGIALRMAFLLGLHKEETHAVPPNAPPDQIIAAEESRRTFWTLLINDRCVSSGGCRPSSIVPSDISSRLPCDEDSFAFGTPTPAFYLDGFHNPPLTPNGTYMDMGMMAYMVQVSELWGRAARRACSTDLLKKDTTAPWELNSGYFSIKNDLARWTSQLPGRQQYSRGNLAVYYQRCLETAFTFNHVVHKAAEVILRRPYLPFIIRAAAPESSGLSLNTLETPWRTEVAPSPQFWLQCGKEMFYAAAELVTIINDFTSLTHYAGLSPHLGFSTFLAAATLTYVWRWPWLFPERAMEVPALVLRSTEILSSMGPTWPMARHWVRILKQPIKKRIDEAVQEDMATDQREGIYRQKAPTAEGGESSSEDFPEPMVRMRQSSPMMSPGNAPALHTLALAAAESMTGPTSSHPHQLSHPHQQLQGQVQLHPPLPPIAPGPHPGPLQNQQDLSLYSLIGPHAEMPFGDPSNPQSFNDVLAFMEGAEQWSYASA</sequence>
<dbReference type="AlphaFoldDB" id="A0A067PT49"/>
<evidence type="ECO:0000256" key="5">
    <source>
        <dbReference type="ARBA" id="ARBA00023242"/>
    </source>
</evidence>
<feature type="compositionally biased region" description="Low complexity" evidence="6">
    <location>
        <begin position="650"/>
        <end position="664"/>
    </location>
</feature>
<evidence type="ECO:0000256" key="2">
    <source>
        <dbReference type="ARBA" id="ARBA00022723"/>
    </source>
</evidence>
<feature type="region of interest" description="Disordered" evidence="6">
    <location>
        <begin position="62"/>
        <end position="122"/>
    </location>
</feature>
<accession>A0A067PT49</accession>
<dbReference type="HOGENOM" id="CLU_016394_0_0_1"/>
<dbReference type="InterPro" id="IPR036864">
    <property type="entry name" value="Zn2-C6_fun-type_DNA-bd_sf"/>
</dbReference>
<dbReference type="EMBL" id="KL197718">
    <property type="protein sequence ID" value="KDQ57988.1"/>
    <property type="molecule type" value="Genomic_DNA"/>
</dbReference>
<keyword evidence="9" id="KW-1185">Reference proteome</keyword>
<evidence type="ECO:0000313" key="9">
    <source>
        <dbReference type="Proteomes" id="UP000027265"/>
    </source>
</evidence>
<dbReference type="Proteomes" id="UP000027265">
    <property type="component" value="Unassembled WGS sequence"/>
</dbReference>
<evidence type="ECO:0000313" key="8">
    <source>
        <dbReference type="EMBL" id="KDQ57988.1"/>
    </source>
</evidence>
<dbReference type="SUPFAM" id="SSF57701">
    <property type="entry name" value="Zn2/Cys6 DNA-binding domain"/>
    <property type="match status" value="1"/>
</dbReference>
<dbReference type="PANTHER" id="PTHR47338">
    <property type="entry name" value="ZN(II)2CYS6 TRANSCRIPTION FACTOR (EUROFUNG)-RELATED"/>
    <property type="match status" value="1"/>
</dbReference>
<evidence type="ECO:0000256" key="3">
    <source>
        <dbReference type="ARBA" id="ARBA00023015"/>
    </source>
</evidence>
<dbReference type="Gene3D" id="4.10.240.10">
    <property type="entry name" value="Zn(2)-C6 fungal-type DNA-binding domain"/>
    <property type="match status" value="1"/>
</dbReference>
<feature type="compositionally biased region" description="Polar residues" evidence="6">
    <location>
        <begin position="112"/>
        <end position="122"/>
    </location>
</feature>
<dbReference type="CDD" id="cd12148">
    <property type="entry name" value="fungal_TF_MHR"/>
    <property type="match status" value="1"/>
</dbReference>
<feature type="compositionally biased region" description="Polar residues" evidence="6">
    <location>
        <begin position="89"/>
        <end position="105"/>
    </location>
</feature>
<reference evidence="9" key="1">
    <citation type="journal article" date="2014" name="Proc. Natl. Acad. Sci. U.S.A.">
        <title>Extensive sampling of basidiomycete genomes demonstrates inadequacy of the white-rot/brown-rot paradigm for wood decay fungi.</title>
        <authorList>
            <person name="Riley R."/>
            <person name="Salamov A.A."/>
            <person name="Brown D.W."/>
            <person name="Nagy L.G."/>
            <person name="Floudas D."/>
            <person name="Held B.W."/>
            <person name="Levasseur A."/>
            <person name="Lombard V."/>
            <person name="Morin E."/>
            <person name="Otillar R."/>
            <person name="Lindquist E.A."/>
            <person name="Sun H."/>
            <person name="LaButti K.M."/>
            <person name="Schmutz J."/>
            <person name="Jabbour D."/>
            <person name="Luo H."/>
            <person name="Baker S.E."/>
            <person name="Pisabarro A.G."/>
            <person name="Walton J.D."/>
            <person name="Blanchette R.A."/>
            <person name="Henrissat B."/>
            <person name="Martin F."/>
            <person name="Cullen D."/>
            <person name="Hibbett D.S."/>
            <person name="Grigoriev I.V."/>
        </authorList>
    </citation>
    <scope>NUCLEOTIDE SEQUENCE [LARGE SCALE GENOMIC DNA]</scope>
    <source>
        <strain evidence="9">MUCL 33604</strain>
    </source>
</reference>
<gene>
    <name evidence="8" type="ORF">JAAARDRAFT_193473</name>
</gene>
<organism evidence="8 9">
    <name type="scientific">Jaapia argillacea MUCL 33604</name>
    <dbReference type="NCBI Taxonomy" id="933084"/>
    <lineage>
        <taxon>Eukaryota</taxon>
        <taxon>Fungi</taxon>
        <taxon>Dikarya</taxon>
        <taxon>Basidiomycota</taxon>
        <taxon>Agaricomycotina</taxon>
        <taxon>Agaricomycetes</taxon>
        <taxon>Agaricomycetidae</taxon>
        <taxon>Jaapiales</taxon>
        <taxon>Jaapiaceae</taxon>
        <taxon>Jaapia</taxon>
    </lineage>
</organism>
<evidence type="ECO:0000256" key="6">
    <source>
        <dbReference type="SAM" id="MobiDB-lite"/>
    </source>
</evidence>
<dbReference type="CDD" id="cd00067">
    <property type="entry name" value="GAL4"/>
    <property type="match status" value="1"/>
</dbReference>
<keyword evidence="5" id="KW-0539">Nucleus</keyword>
<dbReference type="GO" id="GO:0003677">
    <property type="term" value="F:DNA binding"/>
    <property type="evidence" value="ECO:0007669"/>
    <property type="project" value="InterPro"/>
</dbReference>
<dbReference type="PANTHER" id="PTHR47338:SF5">
    <property type="entry name" value="ZN(II)2CYS6 TRANSCRIPTION FACTOR (EUROFUNG)"/>
    <property type="match status" value="1"/>
</dbReference>
<feature type="domain" description="Zn(2)-C6 fungal-type" evidence="7">
    <location>
        <begin position="20"/>
        <end position="53"/>
    </location>
</feature>
<keyword evidence="2" id="KW-0479">Metal-binding</keyword>
<dbReference type="InterPro" id="IPR001138">
    <property type="entry name" value="Zn2Cys6_DnaBD"/>
</dbReference>
<dbReference type="PROSITE" id="PS50048">
    <property type="entry name" value="ZN2_CY6_FUNGAL_2"/>
    <property type="match status" value="1"/>
</dbReference>
<keyword evidence="3" id="KW-0805">Transcription regulation</keyword>
<dbReference type="GO" id="GO:0000981">
    <property type="term" value="F:DNA-binding transcription factor activity, RNA polymerase II-specific"/>
    <property type="evidence" value="ECO:0007669"/>
    <property type="project" value="InterPro"/>
</dbReference>
<dbReference type="OrthoDB" id="2399539at2759"/>
<evidence type="ECO:0000259" key="7">
    <source>
        <dbReference type="PROSITE" id="PS50048"/>
    </source>
</evidence>
<feature type="compositionally biased region" description="Pro residues" evidence="6">
    <location>
        <begin position="671"/>
        <end position="683"/>
    </location>
</feature>
<evidence type="ECO:0000256" key="1">
    <source>
        <dbReference type="ARBA" id="ARBA00004123"/>
    </source>
</evidence>
<name>A0A067PT49_9AGAM</name>
<evidence type="ECO:0000256" key="4">
    <source>
        <dbReference type="ARBA" id="ARBA00023163"/>
    </source>
</evidence>
<dbReference type="PROSITE" id="PS00463">
    <property type="entry name" value="ZN2_CY6_FUNGAL_1"/>
    <property type="match status" value="1"/>
</dbReference>
<dbReference type="InterPro" id="IPR007219">
    <property type="entry name" value="XnlR_reg_dom"/>
</dbReference>
<dbReference type="GO" id="GO:0006351">
    <property type="term" value="P:DNA-templated transcription"/>
    <property type="evidence" value="ECO:0007669"/>
    <property type="project" value="InterPro"/>
</dbReference>
<comment type="subcellular location">
    <subcellularLocation>
        <location evidence="1">Nucleus</location>
    </subcellularLocation>
</comment>
<feature type="region of interest" description="Disordered" evidence="6">
    <location>
        <begin position="643"/>
        <end position="688"/>
    </location>
</feature>
<dbReference type="Pfam" id="PF00172">
    <property type="entry name" value="Zn_clus"/>
    <property type="match status" value="1"/>
</dbReference>